<evidence type="ECO:0000313" key="2">
    <source>
        <dbReference type="Proteomes" id="UP001177212"/>
    </source>
</evidence>
<comment type="caution">
    <text evidence="1">The sequence shown here is derived from an EMBL/GenBank/DDBJ whole genome shotgun (WGS) entry which is preliminary data.</text>
</comment>
<dbReference type="InterPro" id="IPR036061">
    <property type="entry name" value="CheW-like_dom_sf"/>
</dbReference>
<protein>
    <submittedName>
        <fullName evidence="1">Chemotaxis protein CheW</fullName>
    </submittedName>
</protein>
<name>A0ABT9FC44_9GAMM</name>
<evidence type="ECO:0000313" key="1">
    <source>
        <dbReference type="EMBL" id="MDP2564358.1"/>
    </source>
</evidence>
<reference evidence="1" key="1">
    <citation type="submission" date="2023-07" db="EMBL/GenBank/DDBJ databases">
        <title>Genome content predicts the carbon catabolic preferences of heterotrophic bacteria.</title>
        <authorList>
            <person name="Gralka M."/>
        </authorList>
    </citation>
    <scope>NUCLEOTIDE SEQUENCE</scope>
    <source>
        <strain evidence="1">4G09</strain>
    </source>
</reference>
<dbReference type="Proteomes" id="UP001177212">
    <property type="component" value="Unassembled WGS sequence"/>
</dbReference>
<dbReference type="SUPFAM" id="SSF50341">
    <property type="entry name" value="CheW-like"/>
    <property type="match status" value="1"/>
</dbReference>
<dbReference type="RefSeq" id="WP_305471637.1">
    <property type="nucleotide sequence ID" value="NZ_JAUYVT010000004.1"/>
</dbReference>
<accession>A0ABT9FC44</accession>
<keyword evidence="2" id="KW-1185">Reference proteome</keyword>
<gene>
    <name evidence="1" type="ORF">Q8W34_06910</name>
</gene>
<organism evidence="1 2">
    <name type="scientific">Pseudoalteromonas marina</name>
    <dbReference type="NCBI Taxonomy" id="267375"/>
    <lineage>
        <taxon>Bacteria</taxon>
        <taxon>Pseudomonadati</taxon>
        <taxon>Pseudomonadota</taxon>
        <taxon>Gammaproteobacteria</taxon>
        <taxon>Alteromonadales</taxon>
        <taxon>Pseudoalteromonadaceae</taxon>
        <taxon>Pseudoalteromonas</taxon>
    </lineage>
</organism>
<dbReference type="EMBL" id="JAUYVT010000004">
    <property type="protein sequence ID" value="MDP2564358.1"/>
    <property type="molecule type" value="Genomic_DNA"/>
</dbReference>
<sequence length="287" mass="31832">MHSSPAFTDKLQLMLFRLNDDELYGIFVFKVREVLSSIRLNKAALSARDLNDIESQVVSFDLFSLLGKTRPINNYDVNYIKTAFNQAAQVFEVGQVDEIVDFEFSCFDSIVNSNELAQFGGVSISLNGQTVNILDLEFFLDNHGIDNTGACLPKDSLNLKKVVVVDASFKNRLLLRSLLKSAGVSVSTFSDVSLAQKFVCPLLSGFKGSDIQNSCSFIFIVSDCVDYEHDLKAVMAKVSETALSKNVFYVIHSAYKGCVSSSCSLNALLRNLSPIRLLDIVYSWKSH</sequence>
<proteinExistence type="predicted"/>